<dbReference type="PANTHER" id="PTHR42832:SF3">
    <property type="entry name" value="L-GLUTAMINE--4-(METHYLSULFANYL)-2-OXOBUTANOATE AMINOTRANSFERASE"/>
    <property type="match status" value="1"/>
</dbReference>
<dbReference type="Gene3D" id="3.90.1150.10">
    <property type="entry name" value="Aspartate Aminotransferase, domain 1"/>
    <property type="match status" value="1"/>
</dbReference>
<comment type="caution">
    <text evidence="5">The sequence shown here is derived from an EMBL/GenBank/DDBJ whole genome shotgun (WGS) entry which is preliminary data.</text>
</comment>
<dbReference type="InterPro" id="IPR015422">
    <property type="entry name" value="PyrdxlP-dep_Trfase_small"/>
</dbReference>
<dbReference type="NCBIfam" id="TIGR03538">
    <property type="entry name" value="DapC_gpp"/>
    <property type="match status" value="1"/>
</dbReference>
<dbReference type="CDD" id="cd00609">
    <property type="entry name" value="AAT_like"/>
    <property type="match status" value="1"/>
</dbReference>
<dbReference type="GO" id="GO:0009016">
    <property type="term" value="F:succinyldiaminopimelate transaminase activity"/>
    <property type="evidence" value="ECO:0007669"/>
    <property type="project" value="UniProtKB-EC"/>
</dbReference>
<dbReference type="Pfam" id="PF00155">
    <property type="entry name" value="Aminotran_1_2"/>
    <property type="match status" value="1"/>
</dbReference>
<dbReference type="Gene3D" id="3.40.640.10">
    <property type="entry name" value="Type I PLP-dependent aspartate aminotransferase-like (Major domain)"/>
    <property type="match status" value="1"/>
</dbReference>
<proteinExistence type="predicted"/>
<reference evidence="5 6" key="1">
    <citation type="submission" date="2024-03" db="EMBL/GenBank/DDBJ databases">
        <title>Community enrichment and isolation of bacterial strains for fucoidan degradation.</title>
        <authorList>
            <person name="Sichert A."/>
        </authorList>
    </citation>
    <scope>NUCLEOTIDE SEQUENCE [LARGE SCALE GENOMIC DNA]</scope>
    <source>
        <strain evidence="5 6">AS76</strain>
    </source>
</reference>
<dbReference type="EC" id="2.6.1.17" evidence="5"/>
<feature type="domain" description="Aminotransferase class I/classII large" evidence="4">
    <location>
        <begin position="32"/>
        <end position="390"/>
    </location>
</feature>
<evidence type="ECO:0000313" key="6">
    <source>
        <dbReference type="Proteomes" id="UP001449225"/>
    </source>
</evidence>
<dbReference type="InterPro" id="IPR015421">
    <property type="entry name" value="PyrdxlP-dep_Trfase_major"/>
</dbReference>
<dbReference type="Proteomes" id="UP001449225">
    <property type="component" value="Unassembled WGS sequence"/>
</dbReference>
<keyword evidence="6" id="KW-1185">Reference proteome</keyword>
<dbReference type="InterPro" id="IPR050881">
    <property type="entry name" value="LL-DAP_aminotransferase"/>
</dbReference>
<evidence type="ECO:0000259" key="4">
    <source>
        <dbReference type="Pfam" id="PF00155"/>
    </source>
</evidence>
<protein>
    <submittedName>
        <fullName evidence="5">Succinyldiaminopimelate transaminase</fullName>
        <ecNumber evidence="5">2.6.1.17</ecNumber>
    </submittedName>
</protein>
<dbReference type="EMBL" id="JBBMRA010000014">
    <property type="protein sequence ID" value="MEM5537373.1"/>
    <property type="molecule type" value="Genomic_DNA"/>
</dbReference>
<dbReference type="InterPro" id="IPR015424">
    <property type="entry name" value="PyrdxlP-dep_Trfase"/>
</dbReference>
<evidence type="ECO:0000313" key="5">
    <source>
        <dbReference type="EMBL" id="MEM5537373.1"/>
    </source>
</evidence>
<accession>A0ABU9TUH3</accession>
<gene>
    <name evidence="5" type="primary">dapC</name>
    <name evidence="5" type="ORF">WNY58_13340</name>
</gene>
<evidence type="ECO:0000256" key="3">
    <source>
        <dbReference type="ARBA" id="ARBA00022679"/>
    </source>
</evidence>
<dbReference type="InterPro" id="IPR019878">
    <property type="entry name" value="DapC_beta/gammaproteobac"/>
</dbReference>
<dbReference type="RefSeq" id="WP_339892340.1">
    <property type="nucleotide sequence ID" value="NZ_CAXBCE010000045.1"/>
</dbReference>
<evidence type="ECO:0000256" key="2">
    <source>
        <dbReference type="ARBA" id="ARBA00022576"/>
    </source>
</evidence>
<keyword evidence="3 5" id="KW-0808">Transferase</keyword>
<dbReference type="PANTHER" id="PTHR42832">
    <property type="entry name" value="AMINO ACID AMINOTRANSFERASE"/>
    <property type="match status" value="1"/>
</dbReference>
<dbReference type="SUPFAM" id="SSF53383">
    <property type="entry name" value="PLP-dependent transferases"/>
    <property type="match status" value="1"/>
</dbReference>
<dbReference type="InterPro" id="IPR004839">
    <property type="entry name" value="Aminotransferase_I/II_large"/>
</dbReference>
<comment type="cofactor">
    <cofactor evidence="1">
        <name>pyridoxal 5'-phosphate</name>
        <dbReference type="ChEBI" id="CHEBI:597326"/>
    </cofactor>
</comment>
<evidence type="ECO:0000256" key="1">
    <source>
        <dbReference type="ARBA" id="ARBA00001933"/>
    </source>
</evidence>
<sequence>MNRDLSLLQPYPFEKLTALKAEVTPPADLDHIALSIGEPKHPSPPFVQACLNDNMDKLANYPTTKGLVELRQAIADWCTRRFSLVEGSLSAEHNVLPVNGTREAIFAFTQAAINRSPDALVLSPNPFYQIYEGATYLAGATPYYLNCLEENGFIPDYDAIPEDVWERCQLLFLCSPSNPTGAVTDLDTLKKLIALSDKHDFIIASDECYSEIYLNEERPPVGLLQACAELGRNDYKNCVVMHSLSKRSNLPGLRSGFIAGDAALLEPFLAYRTYHGSSMPIQHQLASIAAWSDEDHVLDNRDQYRHKFDAVINTLSPVIDVKRPEASFYLWVKTPIADDKFAQGLFASQNVTVLPGSYLSRTANNQVPGAGYVRMALVATVDECVEAAQRIRHYIETL</sequence>
<keyword evidence="2 5" id="KW-0032">Aminotransferase</keyword>
<organism evidence="5 6">
    <name type="scientific">Neptuniibacter pectenicola</name>
    <dbReference type="NCBI Taxonomy" id="1806669"/>
    <lineage>
        <taxon>Bacteria</taxon>
        <taxon>Pseudomonadati</taxon>
        <taxon>Pseudomonadota</taxon>
        <taxon>Gammaproteobacteria</taxon>
        <taxon>Oceanospirillales</taxon>
        <taxon>Oceanospirillaceae</taxon>
        <taxon>Neptuniibacter</taxon>
    </lineage>
</organism>
<name>A0ABU9TUH3_9GAMM</name>